<dbReference type="OrthoDB" id="10419696at2759"/>
<gene>
    <name evidence="1" type="ORF">PR002_g17730</name>
</gene>
<name>A0A6A3KDT7_9STRA</name>
<dbReference type="EMBL" id="QXFU01001455">
    <property type="protein sequence ID" value="KAE9002073.1"/>
    <property type="molecule type" value="Genomic_DNA"/>
</dbReference>
<proteinExistence type="predicted"/>
<dbReference type="Proteomes" id="UP000435112">
    <property type="component" value="Unassembled WGS sequence"/>
</dbReference>
<sequence>MGSRSGPALLFLGQAWSSRGEMPLSSLLRRAVASRGCVSSWCWFSSDLAQAGGVAAASGEGSGAEALCGCGIYIVSAVAARNELRSTVASVDTPRSKF</sequence>
<evidence type="ECO:0000313" key="1">
    <source>
        <dbReference type="EMBL" id="KAE9002073.1"/>
    </source>
</evidence>
<protein>
    <submittedName>
        <fullName evidence="1">Uncharacterized protein</fullName>
    </submittedName>
</protein>
<reference evidence="1 2" key="1">
    <citation type="submission" date="2018-09" db="EMBL/GenBank/DDBJ databases">
        <title>Genomic investigation of the strawberry pathogen Phytophthora fragariae indicates pathogenicity is determined by transcriptional variation in three key races.</title>
        <authorList>
            <person name="Adams T.M."/>
            <person name="Armitage A.D."/>
            <person name="Sobczyk M.K."/>
            <person name="Bates H.J."/>
            <person name="Dunwell J.M."/>
            <person name="Nellist C.F."/>
            <person name="Harrison R.J."/>
        </authorList>
    </citation>
    <scope>NUCLEOTIDE SEQUENCE [LARGE SCALE GENOMIC DNA]</scope>
    <source>
        <strain evidence="1 2">SCRP324</strain>
    </source>
</reference>
<comment type="caution">
    <text evidence="1">The sequence shown here is derived from an EMBL/GenBank/DDBJ whole genome shotgun (WGS) entry which is preliminary data.</text>
</comment>
<evidence type="ECO:0000313" key="2">
    <source>
        <dbReference type="Proteomes" id="UP000435112"/>
    </source>
</evidence>
<accession>A0A6A3KDT7</accession>
<dbReference type="AlphaFoldDB" id="A0A6A3KDT7"/>
<organism evidence="1 2">
    <name type="scientific">Phytophthora rubi</name>
    <dbReference type="NCBI Taxonomy" id="129364"/>
    <lineage>
        <taxon>Eukaryota</taxon>
        <taxon>Sar</taxon>
        <taxon>Stramenopiles</taxon>
        <taxon>Oomycota</taxon>
        <taxon>Peronosporomycetes</taxon>
        <taxon>Peronosporales</taxon>
        <taxon>Peronosporaceae</taxon>
        <taxon>Phytophthora</taxon>
    </lineage>
</organism>